<organism evidence="1 2">
    <name type="scientific">Melastoma candidum</name>
    <dbReference type="NCBI Taxonomy" id="119954"/>
    <lineage>
        <taxon>Eukaryota</taxon>
        <taxon>Viridiplantae</taxon>
        <taxon>Streptophyta</taxon>
        <taxon>Embryophyta</taxon>
        <taxon>Tracheophyta</taxon>
        <taxon>Spermatophyta</taxon>
        <taxon>Magnoliopsida</taxon>
        <taxon>eudicotyledons</taxon>
        <taxon>Gunneridae</taxon>
        <taxon>Pentapetalae</taxon>
        <taxon>rosids</taxon>
        <taxon>malvids</taxon>
        <taxon>Myrtales</taxon>
        <taxon>Melastomataceae</taxon>
        <taxon>Melastomatoideae</taxon>
        <taxon>Melastomateae</taxon>
        <taxon>Melastoma</taxon>
    </lineage>
</organism>
<sequence length="479" mass="52331">MHPRPPPEYLALFTRNPSPPNFGSPLRGWGMDARNDPPPRRNSGDWPDYADLSGGRHAIVISAEEDLESESVAEAGDAGDRALHSRRSSRASSFRVVPDSLLEDEEVSSASKGTVSNTFGSLSPAREETKSAISIDRRLQPDEIKQIEKTLPRIWEDVSCLVYLSVFAILGVLTRYLLQKLFGPGVAGVTGSEAILYLDLPSNMVGSFLMGWFGVVFKPDISRFSEYLAIGLSTGYLGSLTTFSGWNQKMVEFSAEGKWVFTALGFIIGLFLTSYSIIFGVETANGFRWLIQKYSSGDVQRSQKHVAVNRPNLHITLLVIMILVLGSLWAASAVILTEEFSRGGSAAKLWLACLVGPPGAWMRWYLAKLNGVGLGKHGRLKWLPTGTLTANVTAACLMASLSTVMKAVNNKTCDTVASGIEFGFLGCLSTVSTFMAEFNAMRQSKHPWRAYAYAAVTICVSCGLGILLYDLPVWLKGYR</sequence>
<accession>A0ACB9RCF0</accession>
<dbReference type="Proteomes" id="UP001057402">
    <property type="component" value="Chromosome 4"/>
</dbReference>
<protein>
    <submittedName>
        <fullName evidence="1">Uncharacterized protein</fullName>
    </submittedName>
</protein>
<name>A0ACB9RCF0_9MYRT</name>
<gene>
    <name evidence="1" type="ORF">MLD38_013032</name>
</gene>
<evidence type="ECO:0000313" key="2">
    <source>
        <dbReference type="Proteomes" id="UP001057402"/>
    </source>
</evidence>
<proteinExistence type="predicted"/>
<reference evidence="2" key="1">
    <citation type="journal article" date="2023" name="Front. Plant Sci.">
        <title>Chromosomal-level genome assembly of Melastoma candidum provides insights into trichome evolution.</title>
        <authorList>
            <person name="Zhong Y."/>
            <person name="Wu W."/>
            <person name="Sun C."/>
            <person name="Zou P."/>
            <person name="Liu Y."/>
            <person name="Dai S."/>
            <person name="Zhou R."/>
        </authorList>
    </citation>
    <scope>NUCLEOTIDE SEQUENCE [LARGE SCALE GENOMIC DNA]</scope>
</reference>
<evidence type="ECO:0000313" key="1">
    <source>
        <dbReference type="EMBL" id="KAI4375123.1"/>
    </source>
</evidence>
<dbReference type="EMBL" id="CM042883">
    <property type="protein sequence ID" value="KAI4375123.1"/>
    <property type="molecule type" value="Genomic_DNA"/>
</dbReference>
<comment type="caution">
    <text evidence="1">The sequence shown here is derived from an EMBL/GenBank/DDBJ whole genome shotgun (WGS) entry which is preliminary data.</text>
</comment>
<keyword evidence="2" id="KW-1185">Reference proteome</keyword>